<evidence type="ECO:0000256" key="1">
    <source>
        <dbReference type="SAM" id="MobiDB-lite"/>
    </source>
</evidence>
<protein>
    <submittedName>
        <fullName evidence="2">Uncharacterized protein</fullName>
    </submittedName>
</protein>
<gene>
    <name evidence="2" type="ORF">B0H17DRAFT_1129017</name>
</gene>
<dbReference type="EMBL" id="JARKIE010000021">
    <property type="protein sequence ID" value="KAJ7699984.1"/>
    <property type="molecule type" value="Genomic_DNA"/>
</dbReference>
<feature type="region of interest" description="Disordered" evidence="1">
    <location>
        <begin position="24"/>
        <end position="118"/>
    </location>
</feature>
<keyword evidence="3" id="KW-1185">Reference proteome</keyword>
<reference evidence="2" key="1">
    <citation type="submission" date="2023-03" db="EMBL/GenBank/DDBJ databases">
        <title>Massive genome expansion in bonnet fungi (Mycena s.s.) driven by repeated elements and novel gene families across ecological guilds.</title>
        <authorList>
            <consortium name="Lawrence Berkeley National Laboratory"/>
            <person name="Harder C.B."/>
            <person name="Miyauchi S."/>
            <person name="Viragh M."/>
            <person name="Kuo A."/>
            <person name="Thoen E."/>
            <person name="Andreopoulos B."/>
            <person name="Lu D."/>
            <person name="Skrede I."/>
            <person name="Drula E."/>
            <person name="Henrissat B."/>
            <person name="Morin E."/>
            <person name="Kohler A."/>
            <person name="Barry K."/>
            <person name="LaButti K."/>
            <person name="Morin E."/>
            <person name="Salamov A."/>
            <person name="Lipzen A."/>
            <person name="Mereny Z."/>
            <person name="Hegedus B."/>
            <person name="Baldrian P."/>
            <person name="Stursova M."/>
            <person name="Weitz H."/>
            <person name="Taylor A."/>
            <person name="Grigoriev I.V."/>
            <person name="Nagy L.G."/>
            <person name="Martin F."/>
            <person name="Kauserud H."/>
        </authorList>
    </citation>
    <scope>NUCLEOTIDE SEQUENCE</scope>
    <source>
        <strain evidence="2">CBHHK067</strain>
    </source>
</reference>
<evidence type="ECO:0000313" key="3">
    <source>
        <dbReference type="Proteomes" id="UP001221757"/>
    </source>
</evidence>
<feature type="compositionally biased region" description="Low complexity" evidence="1">
    <location>
        <begin position="101"/>
        <end position="115"/>
    </location>
</feature>
<proteinExistence type="predicted"/>
<name>A0AAD7DX42_MYCRO</name>
<sequence>MWPREMWYPSDGDLRREMFRMTPNDLLTDGDTGFPTHATTHQPPLLTPVVEDADSDSASLPEPVDPDHYDRHNTPSDSASERKTSADDNTSQKTSSDEAATRTSRSDPTTSTSGTAVDELAQDIERRATEFMALAEEDLTPKFVIADSFGSDDELAEGPGTFRKNLETCAVCDGPQHELFVFPSIAADSGVPLATLTAAALNSVYYYLDDVIWDPELIPANLDTKQSPEMRQFLREVLGPVLDALLTLSPPDATRYLDLIQTAHDVRETFQSLAETLEKHQFGGSAAAASALMSELDAVLGGKQDEQNLDSTATDLTAVNPAAITGSPLTEANLVTHTADVATPSFDYRQGRPIVRAWSSSSGSRASSSDSYEVLYDRPCRLVPPLQNHLSPAITEWSVTSSDFHINPNNVINEAVSRVFADLEHEAPTSSHFVDPSNNVQSLASHEESLLLSVEDVRPILESFHHYTAHSDSANSSLPANASEILTAAADSAGQPSLFQSGEATSARIYSDLRDWVQRGVEHQDEHIRAENRVCGAPLQHVLEVVHRDLRDMVDYTAMVAQDLARFRLLSSVTSTLPPLPGPGIPPSYSPPSTTFEYTELSTPPLTSTDSGHDFESATASRIKNSSVMCALTDLTENLNQSSGGDVVAESATSDTIGNKRINWRQHAG</sequence>
<organism evidence="2 3">
    <name type="scientific">Mycena rosella</name>
    <name type="common">Pink bonnet</name>
    <name type="synonym">Agaricus rosellus</name>
    <dbReference type="NCBI Taxonomy" id="1033263"/>
    <lineage>
        <taxon>Eukaryota</taxon>
        <taxon>Fungi</taxon>
        <taxon>Dikarya</taxon>
        <taxon>Basidiomycota</taxon>
        <taxon>Agaricomycotina</taxon>
        <taxon>Agaricomycetes</taxon>
        <taxon>Agaricomycetidae</taxon>
        <taxon>Agaricales</taxon>
        <taxon>Marasmiineae</taxon>
        <taxon>Mycenaceae</taxon>
        <taxon>Mycena</taxon>
    </lineage>
</organism>
<accession>A0AAD7DX42</accession>
<comment type="caution">
    <text evidence="2">The sequence shown here is derived from an EMBL/GenBank/DDBJ whole genome shotgun (WGS) entry which is preliminary data.</text>
</comment>
<evidence type="ECO:0000313" key="2">
    <source>
        <dbReference type="EMBL" id="KAJ7699984.1"/>
    </source>
</evidence>
<feature type="compositionally biased region" description="Basic and acidic residues" evidence="1">
    <location>
        <begin position="65"/>
        <end position="86"/>
    </location>
</feature>
<dbReference type="Proteomes" id="UP001221757">
    <property type="component" value="Unassembled WGS sequence"/>
</dbReference>
<dbReference type="AlphaFoldDB" id="A0AAD7DX42"/>